<keyword evidence="3 7" id="KW-0479">Metal-binding</keyword>
<dbReference type="HOGENOM" id="CLU_508744_0_0_7"/>
<feature type="binding site" description="axial binding residue" evidence="7">
    <location>
        <position position="250"/>
    </location>
    <ligand>
        <name>heme c</name>
        <dbReference type="ChEBI" id="CHEBI:61717"/>
        <label>1</label>
    </ligand>
    <ligandPart>
        <name>Fe</name>
        <dbReference type="ChEBI" id="CHEBI:18248"/>
    </ligandPart>
</feature>
<dbReference type="InterPro" id="IPR002322">
    <property type="entry name" value="Cyt_c_III"/>
</dbReference>
<feature type="binding site" description="axial binding residue" evidence="7">
    <location>
        <position position="176"/>
    </location>
    <ligand>
        <name>heme c</name>
        <dbReference type="ChEBI" id="CHEBI:61717"/>
        <label>1</label>
    </ligand>
    <ligandPart>
        <name>Fe</name>
        <dbReference type="ChEBI" id="CHEBI:18248"/>
    </ligandPart>
</feature>
<feature type="binding site" description="axial binding residue" evidence="7">
    <location>
        <position position="227"/>
    </location>
    <ligand>
        <name>heme c</name>
        <dbReference type="ChEBI" id="CHEBI:61717"/>
        <label>1</label>
    </ligand>
    <ligandPart>
        <name>Fe</name>
        <dbReference type="ChEBI" id="CHEBI:18248"/>
    </ligandPart>
</feature>
<dbReference type="PANTHER" id="PTHR35038:SF10">
    <property type="entry name" value="HIGH-MOLECULAR-WEIGHT CYTOCHROME C"/>
    <property type="match status" value="1"/>
</dbReference>
<evidence type="ECO:0000256" key="1">
    <source>
        <dbReference type="ARBA" id="ARBA00022448"/>
    </source>
</evidence>
<evidence type="ECO:0000256" key="3">
    <source>
        <dbReference type="ARBA" id="ARBA00022723"/>
    </source>
</evidence>
<feature type="binding site" description="axial binding residue" evidence="7">
    <location>
        <position position="249"/>
    </location>
    <ligand>
        <name>heme c</name>
        <dbReference type="ChEBI" id="CHEBI:61717"/>
        <label>1</label>
    </ligand>
    <ligandPart>
        <name>Fe</name>
        <dbReference type="ChEBI" id="CHEBI:18248"/>
    </ligandPart>
</feature>
<dbReference type="InterPro" id="IPR020942">
    <property type="entry name" value="Cyt_c_III_dom"/>
</dbReference>
<keyword evidence="1" id="KW-0813">Transport</keyword>
<feature type="binding site" description="axial binding residue" evidence="7">
    <location>
        <position position="230"/>
    </location>
    <ligand>
        <name>heme c</name>
        <dbReference type="ChEBI" id="CHEBI:61717"/>
        <label>1</label>
    </ligand>
    <ligandPart>
        <name>Fe</name>
        <dbReference type="ChEBI" id="CHEBI:18248"/>
    </ligandPart>
</feature>
<feature type="domain" description="Class III cytochrome C" evidence="8">
    <location>
        <begin position="469"/>
        <end position="539"/>
    </location>
</feature>
<evidence type="ECO:0000256" key="7">
    <source>
        <dbReference type="PIRSR" id="PIRSR602322-1"/>
    </source>
</evidence>
<dbReference type="InterPro" id="IPR054813">
    <property type="entry name" value="HmcA"/>
</dbReference>
<proteinExistence type="predicted"/>
<comment type="cofactor">
    <cofactor evidence="7">
        <name>heme c</name>
        <dbReference type="ChEBI" id="CHEBI:61717"/>
    </cofactor>
    <text evidence="7">Binds 4 heme c groups covalently per monomer.</text>
</comment>
<gene>
    <name evidence="9" type="ordered locus">Dde_0653</name>
</gene>
<dbReference type="STRING" id="207559.Dde_0653"/>
<dbReference type="PRINTS" id="PR00609">
    <property type="entry name" value="CYTOCHROMEC3"/>
</dbReference>
<dbReference type="eggNOG" id="COG0484">
    <property type="taxonomic scope" value="Bacteria"/>
</dbReference>
<name>Q315E2_OLEA2</name>
<feature type="domain" description="Class III cytochrome C" evidence="8">
    <location>
        <begin position="285"/>
        <end position="386"/>
    </location>
</feature>
<feature type="domain" description="Class III cytochrome C" evidence="8">
    <location>
        <begin position="60"/>
        <end position="138"/>
    </location>
</feature>
<dbReference type="PIRSF" id="PIRSF000026">
    <property type="entry name" value="Cytochrome_cc3"/>
    <property type="match status" value="1"/>
</dbReference>
<evidence type="ECO:0000259" key="8">
    <source>
        <dbReference type="Pfam" id="PF02085"/>
    </source>
</evidence>
<keyword evidence="2 7" id="KW-0349">Heme</keyword>
<feature type="binding site" description="axial binding residue" evidence="7">
    <location>
        <position position="181"/>
    </location>
    <ligand>
        <name>heme c</name>
        <dbReference type="ChEBI" id="CHEBI:61717"/>
        <label>1</label>
    </ligand>
    <ligandPart>
        <name>Fe</name>
        <dbReference type="ChEBI" id="CHEBI:18248"/>
    </ligandPart>
</feature>
<keyword evidence="6 7" id="KW-0408">Iron</keyword>
<dbReference type="EMBL" id="CP000112">
    <property type="protein sequence ID" value="ABB37454.2"/>
    <property type="molecule type" value="Genomic_DNA"/>
</dbReference>
<feature type="binding site" description="axial binding residue" evidence="7">
    <location>
        <position position="179"/>
    </location>
    <ligand>
        <name>heme c</name>
        <dbReference type="ChEBI" id="CHEBI:61717"/>
        <label>1</label>
    </ligand>
    <ligandPart>
        <name>Fe</name>
        <dbReference type="ChEBI" id="CHEBI:18248"/>
    </ligandPart>
</feature>
<evidence type="ECO:0000256" key="6">
    <source>
        <dbReference type="ARBA" id="ARBA00023004"/>
    </source>
</evidence>
<dbReference type="AlphaFoldDB" id="Q315E2"/>
<evidence type="ECO:0000313" key="10">
    <source>
        <dbReference type="Proteomes" id="UP000002710"/>
    </source>
</evidence>
<keyword evidence="10" id="KW-1185">Reference proteome</keyword>
<dbReference type="InterPro" id="IPR011346">
    <property type="entry name" value="Cyt_cc3"/>
</dbReference>
<accession>Q315E2</accession>
<feature type="binding site" description="axial binding residue" evidence="7">
    <location>
        <position position="246"/>
    </location>
    <ligand>
        <name>heme c</name>
        <dbReference type="ChEBI" id="CHEBI:61717"/>
        <label>1</label>
    </ligand>
    <ligandPart>
        <name>Fe</name>
        <dbReference type="ChEBI" id="CHEBI:18248"/>
    </ligandPart>
</feature>
<feature type="binding site" description="axial binding residue" evidence="7">
    <location>
        <position position="180"/>
    </location>
    <ligand>
        <name>heme c</name>
        <dbReference type="ChEBI" id="CHEBI:61717"/>
        <label>1</label>
    </ligand>
    <ligandPart>
        <name>Fe</name>
        <dbReference type="ChEBI" id="CHEBI:18248"/>
    </ligandPart>
</feature>
<dbReference type="GO" id="GO:0046872">
    <property type="term" value="F:metal ion binding"/>
    <property type="evidence" value="ECO:0007669"/>
    <property type="project" value="UniProtKB-KW"/>
</dbReference>
<feature type="binding site" description="axial binding residue" evidence="7">
    <location>
        <position position="231"/>
    </location>
    <ligand>
        <name>heme c</name>
        <dbReference type="ChEBI" id="CHEBI:61717"/>
        <label>1</label>
    </ligand>
    <ligandPart>
        <name>Fe</name>
        <dbReference type="ChEBI" id="CHEBI:18248"/>
    </ligandPart>
</feature>
<evidence type="ECO:0000256" key="5">
    <source>
        <dbReference type="ARBA" id="ARBA00022982"/>
    </source>
</evidence>
<dbReference type="GO" id="GO:0020037">
    <property type="term" value="F:heme binding"/>
    <property type="evidence" value="ECO:0007669"/>
    <property type="project" value="InterPro"/>
</dbReference>
<protein>
    <submittedName>
        <fullName evidence="9">HmcA, High-molecular-weight cytochrome c</fullName>
    </submittedName>
</protein>
<reference evidence="9 10" key="1">
    <citation type="journal article" date="2011" name="J. Bacteriol.">
        <title>Complete genome sequence and updated annotation of Desulfovibrio alaskensis G20.</title>
        <authorList>
            <person name="Hauser L.J."/>
            <person name="Land M.L."/>
            <person name="Brown S.D."/>
            <person name="Larimer F."/>
            <person name="Keller K.L."/>
            <person name="Rapp-Giles B.J."/>
            <person name="Price M.N."/>
            <person name="Lin M."/>
            <person name="Bruce D.C."/>
            <person name="Detter J.C."/>
            <person name="Tapia R."/>
            <person name="Han C.S."/>
            <person name="Goodwin L.A."/>
            <person name="Cheng J.F."/>
            <person name="Pitluck S."/>
            <person name="Copeland A."/>
            <person name="Lucas S."/>
            <person name="Nolan M."/>
            <person name="Lapidus A.L."/>
            <person name="Palumbo A.V."/>
            <person name="Wall J.D."/>
        </authorList>
    </citation>
    <scope>NUCLEOTIDE SEQUENCE [LARGE SCALE GENOMIC DNA]</scope>
    <source>
        <strain evidence="10">ATCC BAA 1058 / DSM 17464 / G20</strain>
    </source>
</reference>
<organism evidence="9 10">
    <name type="scientific">Oleidesulfovibrio alaskensis (strain ATCC BAA-1058 / DSM 17464 / G20)</name>
    <name type="common">Desulfovibrio alaskensis</name>
    <dbReference type="NCBI Taxonomy" id="207559"/>
    <lineage>
        <taxon>Bacteria</taxon>
        <taxon>Pseudomonadati</taxon>
        <taxon>Thermodesulfobacteriota</taxon>
        <taxon>Desulfovibrionia</taxon>
        <taxon>Desulfovibrionales</taxon>
        <taxon>Desulfovibrionaceae</taxon>
        <taxon>Oleidesulfovibrio</taxon>
    </lineage>
</organism>
<dbReference type="InterPro" id="IPR036280">
    <property type="entry name" value="Multihaem_cyt_sf"/>
</dbReference>
<dbReference type="SUPFAM" id="SSF48695">
    <property type="entry name" value="Multiheme cytochromes"/>
    <property type="match status" value="1"/>
</dbReference>
<dbReference type="Gene3D" id="3.90.10.10">
    <property type="entry name" value="Cytochrome C3"/>
    <property type="match status" value="4"/>
</dbReference>
<evidence type="ECO:0000256" key="4">
    <source>
        <dbReference type="ARBA" id="ARBA00022729"/>
    </source>
</evidence>
<dbReference type="Pfam" id="PF02085">
    <property type="entry name" value="Cytochrom_CIII"/>
    <property type="match status" value="4"/>
</dbReference>
<dbReference type="NCBIfam" id="NF045713">
    <property type="entry name" value="CxxCH_16_HmcA"/>
    <property type="match status" value="1"/>
</dbReference>
<dbReference type="KEGG" id="dde:Dde_0653"/>
<dbReference type="InterPro" id="IPR051829">
    <property type="entry name" value="Multiheme_Cytochr_ET"/>
</dbReference>
<keyword evidence="4" id="KW-0732">Signal</keyword>
<evidence type="ECO:0000313" key="9">
    <source>
        <dbReference type="EMBL" id="ABB37454.2"/>
    </source>
</evidence>
<keyword evidence="5" id="KW-0249">Electron transport</keyword>
<dbReference type="GO" id="GO:0009055">
    <property type="term" value="F:electron transfer activity"/>
    <property type="evidence" value="ECO:0007669"/>
    <property type="project" value="InterPro"/>
</dbReference>
<feature type="domain" description="Class III cytochrome C" evidence="8">
    <location>
        <begin position="143"/>
        <end position="250"/>
    </location>
</feature>
<dbReference type="CDD" id="cd08168">
    <property type="entry name" value="Cytochrom_C3"/>
    <property type="match status" value="4"/>
</dbReference>
<feature type="binding site" description="axial binding residue" evidence="7">
    <location>
        <position position="160"/>
    </location>
    <ligand>
        <name>heme c</name>
        <dbReference type="ChEBI" id="CHEBI:61717"/>
        <label>1</label>
    </ligand>
    <ligandPart>
        <name>Fe</name>
        <dbReference type="ChEBI" id="CHEBI:18248"/>
    </ligandPart>
</feature>
<dbReference type="Proteomes" id="UP000002710">
    <property type="component" value="Chromosome"/>
</dbReference>
<evidence type="ECO:0000256" key="2">
    <source>
        <dbReference type="ARBA" id="ARBA00022617"/>
    </source>
</evidence>
<sequence>MLKKKSLLQWAGILAAVAVISASGFLVRSTSAMPEPAGAGGGNADLIRIDVVKQFDDLELPPASFRHDKHTAALKDKDCSACHKTVDGKMSLKFQRTADESAEQLKKVYHDNCIGCHTEMVDNGQKSGPLDSECRSCHVAQEAPADRAEAGMDKSLHYRHIAAASIKPAGGADVNCGTCHHVYDKAAEKTVWKKGEEDSCRACHKDAPVTADGVTVSAFADAAHNQCVVCHVTTAQAQQKTGPVNCAGCHTTQAQAAYEVVKDVPRLDRGQPDAVVMTPPAGSKTVKKEAGPGSIAAVAFNHKVHEQANDTCRVCHHEKIASCSECHTTEGKKEGGFVQLSQAMHAKQADASCVGCHNKQKEQPVCAGCHSFVPYKNTEDSCAKCHNVPAELAPQGAEALSKEERVSVGMLVASSRQYTKGTYDLNDVPDRVTIDAMVNEYEAVDFPHRKIIKTMLAGIEGDRLAAAFHNEPGTFCQGCHHNSPVSKTPPACATCHGKPFELDQGDRPGLKAAYHQQCMGCHTAMRIEKPANTACNECHKKRDL</sequence>
<dbReference type="PANTHER" id="PTHR35038">
    <property type="entry name" value="DISSIMILATORY SULFITE REDUCTASE SIRA"/>
    <property type="match status" value="1"/>
</dbReference>
<dbReference type="RefSeq" id="WP_011366748.1">
    <property type="nucleotide sequence ID" value="NC_007519.1"/>
</dbReference>